<dbReference type="PANTHER" id="PTHR10724">
    <property type="entry name" value="30S RIBOSOMAL PROTEIN S1"/>
    <property type="match status" value="1"/>
</dbReference>
<dbReference type="PANTHER" id="PTHR10724:SF7">
    <property type="entry name" value="SMALL RIBOSOMAL SUBUNIT PROTEIN BS1C"/>
    <property type="match status" value="1"/>
</dbReference>
<proteinExistence type="inferred from homology"/>
<dbReference type="Proteomes" id="UP001327219">
    <property type="component" value="Chromosome"/>
</dbReference>
<protein>
    <submittedName>
        <fullName evidence="5">30S ribosomal protein S1</fullName>
    </submittedName>
</protein>
<evidence type="ECO:0000256" key="1">
    <source>
        <dbReference type="ARBA" id="ARBA00006767"/>
    </source>
</evidence>
<dbReference type="Gene3D" id="2.40.50.140">
    <property type="entry name" value="Nucleic acid-binding proteins"/>
    <property type="match status" value="6"/>
</dbReference>
<keyword evidence="2 5" id="KW-0689">Ribosomal protein</keyword>
<name>A0ABZ0UNK1_9RICK</name>
<dbReference type="CDD" id="cd04465">
    <property type="entry name" value="S1_RPS1_repeat_ec2_hs2"/>
    <property type="match status" value="1"/>
</dbReference>
<dbReference type="SMART" id="SM00316">
    <property type="entry name" value="S1"/>
    <property type="match status" value="6"/>
</dbReference>
<keyword evidence="3" id="KW-0687">Ribonucleoprotein</keyword>
<organism evidence="5 6">
    <name type="scientific">Candidatus Bandiella euplotis</name>
    <dbReference type="NCBI Taxonomy" id="1664265"/>
    <lineage>
        <taxon>Bacteria</taxon>
        <taxon>Pseudomonadati</taxon>
        <taxon>Pseudomonadota</taxon>
        <taxon>Alphaproteobacteria</taxon>
        <taxon>Rickettsiales</taxon>
        <taxon>Candidatus Midichloriaceae</taxon>
        <taxon>Candidatus Bandiella</taxon>
    </lineage>
</organism>
<dbReference type="PRINTS" id="PR00681">
    <property type="entry name" value="RIBOSOMALS1"/>
</dbReference>
<evidence type="ECO:0000259" key="4">
    <source>
        <dbReference type="PROSITE" id="PS50126"/>
    </source>
</evidence>
<dbReference type="SUPFAM" id="SSF50249">
    <property type="entry name" value="Nucleic acid-binding proteins"/>
    <property type="match status" value="6"/>
</dbReference>
<accession>A0ABZ0UNK1</accession>
<dbReference type="Pfam" id="PF00575">
    <property type="entry name" value="S1"/>
    <property type="match status" value="6"/>
</dbReference>
<feature type="domain" description="S1 motif" evidence="4">
    <location>
        <begin position="29"/>
        <end position="91"/>
    </location>
</feature>
<comment type="similarity">
    <text evidence="1">Belongs to the bacterial ribosomal protein bS1 family.</text>
</comment>
<keyword evidence="6" id="KW-1185">Reference proteome</keyword>
<evidence type="ECO:0000256" key="3">
    <source>
        <dbReference type="ARBA" id="ARBA00023274"/>
    </source>
</evidence>
<dbReference type="CDD" id="cd05688">
    <property type="entry name" value="S1_RPS1_repeat_ec3"/>
    <property type="match status" value="1"/>
</dbReference>
<gene>
    <name evidence="5" type="ORF">Bandiella_00534</name>
</gene>
<feature type="domain" description="S1 motif" evidence="4">
    <location>
        <begin position="109"/>
        <end position="176"/>
    </location>
</feature>
<evidence type="ECO:0000256" key="2">
    <source>
        <dbReference type="ARBA" id="ARBA00022980"/>
    </source>
</evidence>
<sequence length="567" mass="63295">MNIESITNFSKESFAQLLEEKLQYQPKESSIVRGKVVMILGDVVFVDVGLKSEGRISINEFAGQGVKVGDEVDVYIERVEGRNGCTQLSKEKVERERVWNKLEEIYAKGDNVNGKIIGKVSKGGFAVEIEGILAFLPGSQLDIRSVKDISVLIDIEQPFKVLKIDREQGNVVVSRRAILEESRKEAKDEILAGIKEGMIFDGTVKNITAYGAFVDLGDIDGLLHITDISWNKITHPSEKITLGQEIKVIVTKYNAETKRVSLGLKQLSDNPWKGLEQKYAVGTKHKGKVSSVLDYGVFIELQKDVEGLVYLNEIDWNTKNTHPTKLLQVNDEVETVVLDIDIEKHRISLSIKQCTDNPWKQFATQYPIGTVVEAKVKKIADFGLFVHVIDGDKESELDILVPAVEISFDDNPRNALKDYKIGDTIKGVILSSDLERERITVSIKQLQEGDHQKVVDQLVKSKIITCKVLEVTKDGLVVEAEGVKGFVKRFDLSRHKDQQKPERFTVDDRIDAKVVSYDKSKKMLNLSVKALEIDEEKKAIAEYGSVDSGASLGDILGAALEQQNKGK</sequence>
<dbReference type="PROSITE" id="PS50126">
    <property type="entry name" value="S1"/>
    <property type="match status" value="6"/>
</dbReference>
<feature type="domain" description="S1 motif" evidence="4">
    <location>
        <begin position="461"/>
        <end position="529"/>
    </location>
</feature>
<dbReference type="InterPro" id="IPR050437">
    <property type="entry name" value="Ribos_protein_bS1-like"/>
</dbReference>
<feature type="domain" description="S1 motif" evidence="4">
    <location>
        <begin position="282"/>
        <end position="352"/>
    </location>
</feature>
<dbReference type="GO" id="GO:0005840">
    <property type="term" value="C:ribosome"/>
    <property type="evidence" value="ECO:0007669"/>
    <property type="project" value="UniProtKB-KW"/>
</dbReference>
<dbReference type="InterPro" id="IPR003029">
    <property type="entry name" value="S1_domain"/>
</dbReference>
<dbReference type="RefSeq" id="WP_323733231.1">
    <property type="nucleotide sequence ID" value="NZ_CP110820.1"/>
</dbReference>
<dbReference type="InterPro" id="IPR035104">
    <property type="entry name" value="Ribosomal_protein_S1-like"/>
</dbReference>
<evidence type="ECO:0000313" key="5">
    <source>
        <dbReference type="EMBL" id="WPX96420.1"/>
    </source>
</evidence>
<dbReference type="InterPro" id="IPR012340">
    <property type="entry name" value="NA-bd_OB-fold"/>
</dbReference>
<dbReference type="CDD" id="cd05687">
    <property type="entry name" value="S1_RPS1_repeat_ec1_hs1"/>
    <property type="match status" value="1"/>
</dbReference>
<dbReference type="EMBL" id="CP110820">
    <property type="protein sequence ID" value="WPX96420.1"/>
    <property type="molecule type" value="Genomic_DNA"/>
</dbReference>
<reference evidence="5 6" key="1">
    <citation type="submission" date="2022-11" db="EMBL/GenBank/DDBJ databases">
        <title>Host association and intracellularity evolved multiple times independently in the Rickettsiales.</title>
        <authorList>
            <person name="Castelli M."/>
            <person name="Nardi T."/>
            <person name="Gammuto L."/>
            <person name="Bellinzona G."/>
            <person name="Sabaneyeva E."/>
            <person name="Potekhin A."/>
            <person name="Serra V."/>
            <person name="Petroni G."/>
            <person name="Sassera D."/>
        </authorList>
    </citation>
    <scope>NUCLEOTIDE SEQUENCE [LARGE SCALE GENOMIC DNA]</scope>
    <source>
        <strain evidence="5 6">NDG2</strain>
    </source>
</reference>
<dbReference type="NCBIfam" id="NF004952">
    <property type="entry name" value="PRK06299.1-2"/>
    <property type="match status" value="1"/>
</dbReference>
<feature type="domain" description="S1 motif" evidence="4">
    <location>
        <begin position="197"/>
        <end position="265"/>
    </location>
</feature>
<evidence type="ECO:0000313" key="6">
    <source>
        <dbReference type="Proteomes" id="UP001327219"/>
    </source>
</evidence>
<feature type="domain" description="S1 motif" evidence="4">
    <location>
        <begin position="369"/>
        <end position="444"/>
    </location>
</feature>